<evidence type="ECO:0000313" key="2">
    <source>
        <dbReference type="EMBL" id="EIJ28498.1"/>
    </source>
</evidence>
<name>A0AA87LSB6_BIFLL</name>
<sequence length="73" mass="8122">MQRSHDVLLWTMRHSSTICIGTYDTCARASSKVDKSLAGWNRRRISARTISPGESPDEYTATYTTDGPQTSPT</sequence>
<feature type="region of interest" description="Disordered" evidence="1">
    <location>
        <begin position="47"/>
        <end position="73"/>
    </location>
</feature>
<organism evidence="2 3">
    <name type="scientific">Bifidobacterium longum subsp. longum 1-6B</name>
    <dbReference type="NCBI Taxonomy" id="1161744"/>
    <lineage>
        <taxon>Bacteria</taxon>
        <taxon>Bacillati</taxon>
        <taxon>Actinomycetota</taxon>
        <taxon>Actinomycetes</taxon>
        <taxon>Bifidobacteriales</taxon>
        <taxon>Bifidobacteriaceae</taxon>
        <taxon>Bifidobacterium</taxon>
    </lineage>
</organism>
<gene>
    <name evidence="2" type="ORF">HMPREF1313_1286</name>
</gene>
<protein>
    <submittedName>
        <fullName evidence="2">Uncharacterized protein</fullName>
    </submittedName>
</protein>
<accession>A0AA87LSB6</accession>
<dbReference type="AlphaFoldDB" id="A0AA87LSB6"/>
<evidence type="ECO:0000313" key="3">
    <source>
        <dbReference type="Proteomes" id="UP000006410"/>
    </source>
</evidence>
<reference evidence="2 3" key="1">
    <citation type="journal article" date="2013" name="Genome Announc.">
        <title>Draft Genome Sequences of Two Pairs of Human Intestinal Bifidobacterium longum subsp. longum Strains, 44B and 1-6B and 35B and 2-2B, Consecutively Isolated from Two Children after a 5-Year Time Period.</title>
        <authorList>
            <person name="Shkoporov A.N."/>
            <person name="Efimov B.A."/>
            <person name="Khokhlova E.V."/>
            <person name="Chaplin A.V."/>
            <person name="Kafarskaya L.I."/>
            <person name="Durkin A.S."/>
            <person name="McCorrison J."/>
            <person name="Torralba M."/>
            <person name="Gillis M."/>
            <person name="Sutton G."/>
            <person name="Weibel D.B."/>
            <person name="Nelson K.E."/>
            <person name="Smeianov V.V."/>
        </authorList>
    </citation>
    <scope>NUCLEOTIDE SEQUENCE [LARGE SCALE GENOMIC DNA]</scope>
    <source>
        <strain evidence="2 3">1-6B</strain>
    </source>
</reference>
<proteinExistence type="predicted"/>
<dbReference type="Proteomes" id="UP000006410">
    <property type="component" value="Unassembled WGS sequence"/>
</dbReference>
<evidence type="ECO:0000256" key="1">
    <source>
        <dbReference type="SAM" id="MobiDB-lite"/>
    </source>
</evidence>
<dbReference type="EMBL" id="AJTF01000009">
    <property type="protein sequence ID" value="EIJ28498.1"/>
    <property type="molecule type" value="Genomic_DNA"/>
</dbReference>
<comment type="caution">
    <text evidence="2">The sequence shown here is derived from an EMBL/GenBank/DDBJ whole genome shotgun (WGS) entry which is preliminary data.</text>
</comment>
<feature type="compositionally biased region" description="Polar residues" evidence="1">
    <location>
        <begin position="61"/>
        <end position="73"/>
    </location>
</feature>